<feature type="region of interest" description="Disordered" evidence="9">
    <location>
        <begin position="456"/>
        <end position="506"/>
    </location>
</feature>
<feature type="compositionally biased region" description="Low complexity" evidence="9">
    <location>
        <begin position="254"/>
        <end position="266"/>
    </location>
</feature>
<feature type="compositionally biased region" description="Basic residues" evidence="9">
    <location>
        <begin position="462"/>
        <end position="484"/>
    </location>
</feature>
<comment type="catalytic activity">
    <reaction evidence="8">
        <text>ATP + H2O = ADP + phosphate + H(+)</text>
        <dbReference type="Rhea" id="RHEA:13065"/>
        <dbReference type="ChEBI" id="CHEBI:15377"/>
        <dbReference type="ChEBI" id="CHEBI:15378"/>
        <dbReference type="ChEBI" id="CHEBI:30616"/>
        <dbReference type="ChEBI" id="CHEBI:43474"/>
        <dbReference type="ChEBI" id="CHEBI:456216"/>
        <dbReference type="EC" id="3.6.4.13"/>
    </reaction>
</comment>
<evidence type="ECO:0000256" key="3">
    <source>
        <dbReference type="ARBA" id="ARBA00022801"/>
    </source>
</evidence>
<dbReference type="EMBL" id="JWZX01003205">
    <property type="protein sequence ID" value="KOO23287.1"/>
    <property type="molecule type" value="Genomic_DNA"/>
</dbReference>
<dbReference type="GO" id="GO:0003723">
    <property type="term" value="F:RNA binding"/>
    <property type="evidence" value="ECO:0007669"/>
    <property type="project" value="UniProtKB-KW"/>
</dbReference>
<evidence type="ECO:0000256" key="5">
    <source>
        <dbReference type="ARBA" id="ARBA00022840"/>
    </source>
</evidence>
<feature type="domain" description="Helicase C-terminal" evidence="11">
    <location>
        <begin position="159"/>
        <end position="370"/>
    </location>
</feature>
<evidence type="ECO:0000259" key="10">
    <source>
        <dbReference type="PROSITE" id="PS51192"/>
    </source>
</evidence>
<dbReference type="Pfam" id="PF00270">
    <property type="entry name" value="DEAD"/>
    <property type="match status" value="1"/>
</dbReference>
<dbReference type="PROSITE" id="PS51194">
    <property type="entry name" value="HELICASE_CTER"/>
    <property type="match status" value="1"/>
</dbReference>
<comment type="caution">
    <text evidence="12">The sequence shown here is derived from an EMBL/GenBank/DDBJ whole genome shotgun (WGS) entry which is preliminary data.</text>
</comment>
<dbReference type="PANTHER" id="PTHR47959:SF21">
    <property type="entry name" value="DEAD-BOX HELICASE 56"/>
    <property type="match status" value="1"/>
</dbReference>
<evidence type="ECO:0000256" key="1">
    <source>
        <dbReference type="ARBA" id="ARBA00012552"/>
    </source>
</evidence>
<evidence type="ECO:0000313" key="12">
    <source>
        <dbReference type="EMBL" id="KOO23287.1"/>
    </source>
</evidence>
<gene>
    <name evidence="12" type="ORF">Ctob_000608</name>
</gene>
<evidence type="ECO:0000256" key="8">
    <source>
        <dbReference type="ARBA" id="ARBA00047984"/>
    </source>
</evidence>
<proteinExistence type="inferred from homology"/>
<evidence type="ECO:0000256" key="4">
    <source>
        <dbReference type="ARBA" id="ARBA00022806"/>
    </source>
</evidence>
<dbReference type="AlphaFoldDB" id="A0A0M0JA96"/>
<dbReference type="GO" id="GO:0005524">
    <property type="term" value="F:ATP binding"/>
    <property type="evidence" value="ECO:0007669"/>
    <property type="project" value="UniProtKB-KW"/>
</dbReference>
<evidence type="ECO:0000256" key="6">
    <source>
        <dbReference type="ARBA" id="ARBA00022884"/>
    </source>
</evidence>
<dbReference type="Gene3D" id="3.40.50.300">
    <property type="entry name" value="P-loop containing nucleotide triphosphate hydrolases"/>
    <property type="match status" value="2"/>
</dbReference>
<evidence type="ECO:0000256" key="9">
    <source>
        <dbReference type="SAM" id="MobiDB-lite"/>
    </source>
</evidence>
<keyword evidence="5" id="KW-0067">ATP-binding</keyword>
<name>A0A0M0JA96_9EUKA</name>
<dbReference type="CDD" id="cd18787">
    <property type="entry name" value="SF2_C_DEAD"/>
    <property type="match status" value="1"/>
</dbReference>
<dbReference type="InterPro" id="IPR050079">
    <property type="entry name" value="DEAD_box_RNA_helicase"/>
</dbReference>
<dbReference type="GO" id="GO:0005829">
    <property type="term" value="C:cytosol"/>
    <property type="evidence" value="ECO:0007669"/>
    <property type="project" value="TreeGrafter"/>
</dbReference>
<dbReference type="Proteomes" id="UP000037460">
    <property type="component" value="Unassembled WGS sequence"/>
</dbReference>
<keyword evidence="3" id="KW-0378">Hydrolase</keyword>
<dbReference type="SUPFAM" id="SSF52540">
    <property type="entry name" value="P-loop containing nucleoside triphosphate hydrolases"/>
    <property type="match status" value="2"/>
</dbReference>
<dbReference type="GO" id="GO:0016787">
    <property type="term" value="F:hydrolase activity"/>
    <property type="evidence" value="ECO:0007669"/>
    <property type="project" value="UniProtKB-KW"/>
</dbReference>
<dbReference type="InterPro" id="IPR014001">
    <property type="entry name" value="Helicase_ATP-bd"/>
</dbReference>
<dbReference type="GO" id="GO:0003724">
    <property type="term" value="F:RNA helicase activity"/>
    <property type="evidence" value="ECO:0007669"/>
    <property type="project" value="UniProtKB-EC"/>
</dbReference>
<comment type="similarity">
    <text evidence="7">Belongs to the DEAD box helicase family. DDX56/DBP9 subfamily.</text>
</comment>
<sequence length="506" mass="53633">MRKLLGHAGAAGVRVVALAAANDASSLSTDVPPDAIVATPARLRQLIDEPGGAGAKSSSDGKRGSALLKLRESVQLLVVDEADLLLSYGYGDDIAAIGAALPPAVQTLLLSATITPDLDSIRTLFLHNPETIDVAEDGAQAGGQLKQFWLRCSHADKFLVMYALFKLNRIPGRSLIFVNTVDRGFRLRLFLEQFGVSAGVLNCELPLASRWHAIQAFNRGLFDILIATDDPKLILGAAGGGGDGGGGGEEEEGAGSTSERGTAATGTAGGKKRKRGGAASTGAGASAADAEFGVARGVDFTDVTAVLNMDLPTSLAVYRHRVGRTARAGKGGTAISLVSPESADEELLEAMQKTYDKGLQQFQVDMSKLAAFRYRVDDALRAVTRTAVKEARLEEIKRELLHSKKLAAHFEANPDDFEMLKHDRPLATLKKQTQLAHVPTYLKADTDGATESVAAVGSSARRMARKSAKGGKHKKLYGKKRGSKKNADPLRSMKFHGKSAVKKNGR</sequence>
<evidence type="ECO:0000256" key="2">
    <source>
        <dbReference type="ARBA" id="ARBA00022741"/>
    </source>
</evidence>
<keyword evidence="13" id="KW-1185">Reference proteome</keyword>
<dbReference type="Pfam" id="PF00271">
    <property type="entry name" value="Helicase_C"/>
    <property type="match status" value="2"/>
</dbReference>
<accession>A0A0M0JA96</accession>
<feature type="compositionally biased region" description="Gly residues" evidence="9">
    <location>
        <begin position="238"/>
        <end position="247"/>
    </location>
</feature>
<keyword evidence="6" id="KW-0694">RNA-binding</keyword>
<dbReference type="PANTHER" id="PTHR47959">
    <property type="entry name" value="ATP-DEPENDENT RNA HELICASE RHLE-RELATED"/>
    <property type="match status" value="1"/>
</dbReference>
<evidence type="ECO:0000313" key="13">
    <source>
        <dbReference type="Proteomes" id="UP000037460"/>
    </source>
</evidence>
<reference evidence="13" key="1">
    <citation type="journal article" date="2015" name="PLoS Genet.">
        <title>Genome Sequence and Transcriptome Analyses of Chrysochromulina tobin: Metabolic Tools for Enhanced Algal Fitness in the Prominent Order Prymnesiales (Haptophyceae).</title>
        <authorList>
            <person name="Hovde B.T."/>
            <person name="Deodato C.R."/>
            <person name="Hunsperger H.M."/>
            <person name="Ryken S.A."/>
            <person name="Yost W."/>
            <person name="Jha R.K."/>
            <person name="Patterson J."/>
            <person name="Monnat R.J. Jr."/>
            <person name="Barlow S.B."/>
            <person name="Starkenburg S.R."/>
            <person name="Cattolico R.A."/>
        </authorList>
    </citation>
    <scope>NUCLEOTIDE SEQUENCE</scope>
    <source>
        <strain evidence="13">CCMP291</strain>
    </source>
</reference>
<dbReference type="InterPro" id="IPR027417">
    <property type="entry name" value="P-loop_NTPase"/>
</dbReference>
<feature type="region of interest" description="Disordered" evidence="9">
    <location>
        <begin position="238"/>
        <end position="283"/>
    </location>
</feature>
<feature type="domain" description="Helicase ATP-binding" evidence="10">
    <location>
        <begin position="1"/>
        <end position="132"/>
    </location>
</feature>
<protein>
    <recommendedName>
        <fullName evidence="1">RNA helicase</fullName>
        <ecNumber evidence="1">3.6.4.13</ecNumber>
    </recommendedName>
</protein>
<dbReference type="SMART" id="SM00490">
    <property type="entry name" value="HELICc"/>
    <property type="match status" value="1"/>
</dbReference>
<feature type="compositionally biased region" description="Basic residues" evidence="9">
    <location>
        <begin position="493"/>
        <end position="506"/>
    </location>
</feature>
<organism evidence="12 13">
    <name type="scientific">Chrysochromulina tobinii</name>
    <dbReference type="NCBI Taxonomy" id="1460289"/>
    <lineage>
        <taxon>Eukaryota</taxon>
        <taxon>Haptista</taxon>
        <taxon>Haptophyta</taxon>
        <taxon>Prymnesiophyceae</taxon>
        <taxon>Prymnesiales</taxon>
        <taxon>Chrysochromulinaceae</taxon>
        <taxon>Chrysochromulina</taxon>
    </lineage>
</organism>
<evidence type="ECO:0000256" key="7">
    <source>
        <dbReference type="ARBA" id="ARBA00038041"/>
    </source>
</evidence>
<dbReference type="OrthoDB" id="1191041at2759"/>
<keyword evidence="4" id="KW-0347">Helicase</keyword>
<keyword evidence="2" id="KW-0547">Nucleotide-binding</keyword>
<dbReference type="PROSITE" id="PS51192">
    <property type="entry name" value="HELICASE_ATP_BIND_1"/>
    <property type="match status" value="1"/>
</dbReference>
<dbReference type="EC" id="3.6.4.13" evidence="1"/>
<dbReference type="InterPro" id="IPR001650">
    <property type="entry name" value="Helicase_C-like"/>
</dbReference>
<dbReference type="InterPro" id="IPR011545">
    <property type="entry name" value="DEAD/DEAH_box_helicase_dom"/>
</dbReference>
<evidence type="ECO:0000259" key="11">
    <source>
        <dbReference type="PROSITE" id="PS51194"/>
    </source>
</evidence>